<feature type="compositionally biased region" description="Basic and acidic residues" evidence="1">
    <location>
        <begin position="453"/>
        <end position="482"/>
    </location>
</feature>
<evidence type="ECO:0000256" key="1">
    <source>
        <dbReference type="SAM" id="MobiDB-lite"/>
    </source>
</evidence>
<dbReference type="KEGG" id="bpm:BURPS1710b_1111"/>
<dbReference type="EnsemblBacteria" id="ABA47731">
    <property type="protein sequence ID" value="ABA47731"/>
    <property type="gene ID" value="BURPS1710b_1111"/>
</dbReference>
<gene>
    <name evidence="2" type="ordered locus">BURPS1710b_1111</name>
</gene>
<dbReference type="Proteomes" id="UP000002700">
    <property type="component" value="Chromosome I"/>
</dbReference>
<reference evidence="2 3" key="1">
    <citation type="submission" date="2005-09" db="EMBL/GenBank/DDBJ databases">
        <authorList>
            <person name="Woods D.E."/>
            <person name="Nierman W.C."/>
        </authorList>
    </citation>
    <scope>NUCLEOTIDE SEQUENCE [LARGE SCALE GENOMIC DNA]</scope>
    <source>
        <strain evidence="2 3">1710b</strain>
    </source>
</reference>
<feature type="compositionally biased region" description="Basic and acidic residues" evidence="1">
    <location>
        <begin position="363"/>
        <end position="375"/>
    </location>
</feature>
<name>Q3JV80_BURP1</name>
<feature type="region of interest" description="Disordered" evidence="1">
    <location>
        <begin position="348"/>
        <end position="558"/>
    </location>
</feature>
<feature type="compositionally biased region" description="Basic and acidic residues" evidence="1">
    <location>
        <begin position="256"/>
        <end position="279"/>
    </location>
</feature>
<dbReference type="AlphaFoldDB" id="Q3JV80"/>
<organism evidence="2 3">
    <name type="scientific">Burkholderia pseudomallei (strain 1710b)</name>
    <dbReference type="NCBI Taxonomy" id="320372"/>
    <lineage>
        <taxon>Bacteria</taxon>
        <taxon>Pseudomonadati</taxon>
        <taxon>Pseudomonadota</taxon>
        <taxon>Betaproteobacteria</taxon>
        <taxon>Burkholderiales</taxon>
        <taxon>Burkholderiaceae</taxon>
        <taxon>Burkholderia</taxon>
        <taxon>pseudomallei group</taxon>
    </lineage>
</organism>
<dbReference type="EMBL" id="CP000124">
    <property type="protein sequence ID" value="ABA47731.1"/>
    <property type="molecule type" value="Genomic_DNA"/>
</dbReference>
<feature type="compositionally biased region" description="Basic residues" evidence="1">
    <location>
        <begin position="231"/>
        <end position="249"/>
    </location>
</feature>
<feature type="region of interest" description="Disordered" evidence="1">
    <location>
        <begin position="211"/>
        <end position="286"/>
    </location>
</feature>
<feature type="compositionally biased region" description="Basic residues" evidence="1">
    <location>
        <begin position="394"/>
        <end position="405"/>
    </location>
</feature>
<feature type="compositionally biased region" description="Basic and acidic residues" evidence="1">
    <location>
        <begin position="431"/>
        <end position="443"/>
    </location>
</feature>
<feature type="compositionally biased region" description="Basic residues" evidence="1">
    <location>
        <begin position="143"/>
        <end position="160"/>
    </location>
</feature>
<feature type="compositionally biased region" description="Low complexity" evidence="1">
    <location>
        <begin position="72"/>
        <end position="82"/>
    </location>
</feature>
<feature type="compositionally biased region" description="Basic residues" evidence="1">
    <location>
        <begin position="53"/>
        <end position="64"/>
    </location>
</feature>
<feature type="region of interest" description="Disordered" evidence="1">
    <location>
        <begin position="45"/>
        <end position="90"/>
    </location>
</feature>
<feature type="compositionally biased region" description="Basic and acidic residues" evidence="1">
    <location>
        <begin position="504"/>
        <end position="540"/>
    </location>
</feature>
<accession>Q3JV80</accession>
<sequence>MRADWCIVGTSASTTRESIDVAQTFPFERAGGGRRVAFRARRVCRRPSDGRHAGHGRHGRHGRHAGHEARAGSRAARQAGARARFRAGRRRRAAGGRAACRVARACKREPRAGRISRDARCAARRARAPAGRRADDALAVRRRHARARGRPAHRRARRRCGRDPLREPAAAAVDDPLARIAGAARSGWQSVRSRRAGCDARLSFHTAERQRGHVLVSPASAHGDGRAGVSRARRPDRRARGRRSARRLARAASVRVRSEARARRRDRAERHDGLDERSPRSVRARQRCATAAHFAHRRRTLARMERVQRALLAHRVRRRKAVCARRHGRRAVRRAARGGLAVARAGRARRARRARGRPCVARGADRARVRSRQDGDGDGDVGGGARQPAARSRAAARRRRIRAGRAARVARPAARGARARRAGRAQGGRVRRADGHGRDDARGRAWSTGRHALHGERRDVRAASRDADEPARRDRIMDDSQRNRHGSPVSSARHAIPGRRARDRRRDDARALSRVARHGERSEGRARADSHDADRARRADVPLPHSRARGSRDDGDAESRLKYAANALSHRAHTRFARRRSSARRAREKKPGWKPGFSFLIQTALKLLGCSTLACPSGLALPRS</sequence>
<dbReference type="HOGENOM" id="CLU_437877_0_0_4"/>
<feature type="compositionally biased region" description="Low complexity" evidence="1">
    <location>
        <begin position="406"/>
        <end position="416"/>
    </location>
</feature>
<proteinExistence type="predicted"/>
<feature type="region of interest" description="Disordered" evidence="1">
    <location>
        <begin position="143"/>
        <end position="168"/>
    </location>
</feature>
<evidence type="ECO:0000313" key="3">
    <source>
        <dbReference type="Proteomes" id="UP000002700"/>
    </source>
</evidence>
<evidence type="ECO:0000313" key="2">
    <source>
        <dbReference type="EMBL" id="ABA47731.1"/>
    </source>
</evidence>
<protein>
    <submittedName>
        <fullName evidence="2">Uncharacterized protein</fullName>
    </submittedName>
</protein>